<sequence>MTSEPTRPADFDAQMRAVHQAGLQALPAPTLARLRAARQQASHAHAAPSRRWGWLLAAVPALLGAALGVHLLLRPAPSMPTTTASVATATATTVATTASARAGATADSDQAATAMLDENPDLYLWLGSDTSLAME</sequence>
<gene>
    <name evidence="2" type="ORF">PIQ37_13350</name>
</gene>
<dbReference type="Proteomes" id="UP001486626">
    <property type="component" value="Unassembled WGS sequence"/>
</dbReference>
<evidence type="ECO:0008006" key="4">
    <source>
        <dbReference type="Google" id="ProtNLM"/>
    </source>
</evidence>
<evidence type="ECO:0000256" key="1">
    <source>
        <dbReference type="SAM" id="Phobius"/>
    </source>
</evidence>
<name>A0ABU9LEZ0_9XANT</name>
<comment type="caution">
    <text evidence="2">The sequence shown here is derived from an EMBL/GenBank/DDBJ whole genome shotgun (WGS) entry which is preliminary data.</text>
</comment>
<keyword evidence="1" id="KW-0472">Membrane</keyword>
<evidence type="ECO:0000313" key="2">
    <source>
        <dbReference type="EMBL" id="MEL4892415.1"/>
    </source>
</evidence>
<proteinExistence type="predicted"/>
<keyword evidence="1" id="KW-0812">Transmembrane</keyword>
<protein>
    <recommendedName>
        <fullName evidence="4">DUF3619 family protein</fullName>
    </recommendedName>
</protein>
<keyword evidence="3" id="KW-1185">Reference proteome</keyword>
<dbReference type="EMBL" id="JAQJCQ010000011">
    <property type="protein sequence ID" value="MEL4892415.1"/>
    <property type="molecule type" value="Genomic_DNA"/>
</dbReference>
<keyword evidence="1" id="KW-1133">Transmembrane helix</keyword>
<feature type="transmembrane region" description="Helical" evidence="1">
    <location>
        <begin position="52"/>
        <end position="73"/>
    </location>
</feature>
<organism evidence="2 3">
    <name type="scientific">Xanthomonas protegens</name>
    <dbReference type="NCBI Taxonomy" id="3380705"/>
    <lineage>
        <taxon>Bacteria</taxon>
        <taxon>Pseudomonadati</taxon>
        <taxon>Pseudomonadota</taxon>
        <taxon>Gammaproteobacteria</taxon>
        <taxon>Lysobacterales</taxon>
        <taxon>Lysobacteraceae</taxon>
        <taxon>Xanthomonas</taxon>
    </lineage>
</organism>
<evidence type="ECO:0000313" key="3">
    <source>
        <dbReference type="Proteomes" id="UP001486626"/>
    </source>
</evidence>
<accession>A0ABU9LEZ0</accession>
<reference evidence="2 3" key="1">
    <citation type="journal article" date="2024" name="FEMS Microbiol. Lett.">
        <title>Xanthomonas protegens sp. nov., a novel rice seed-associated bacterium, provides in vivo protection against X. oryzae pv. oryzae, the bacterial leaf blight pathogen.</title>
        <authorList>
            <person name="Rana R."/>
            <person name="Sharma A."/>
            <person name="Madhavan V.N."/>
            <person name="Korpole S."/>
            <person name="Sonti R.V."/>
            <person name="Patel H.K."/>
            <person name="Patil P.B."/>
        </authorList>
    </citation>
    <scope>NUCLEOTIDE SEQUENCE [LARGE SCALE GENOMIC DNA]</scope>
    <source>
        <strain evidence="2 3">PPL118</strain>
    </source>
</reference>
<dbReference type="RefSeq" id="WP_342073852.1">
    <property type="nucleotide sequence ID" value="NZ_JAQJCQ010000011.1"/>
</dbReference>